<comment type="caution">
    <text evidence="1">The sequence shown here is derived from an EMBL/GenBank/DDBJ whole genome shotgun (WGS) entry which is preliminary data.</text>
</comment>
<dbReference type="RefSeq" id="WP_202823668.1">
    <property type="nucleotide sequence ID" value="NZ_JAEUXJ010000001.1"/>
</dbReference>
<dbReference type="EMBL" id="JAEUXJ010000001">
    <property type="protein sequence ID" value="MBL6453928.1"/>
    <property type="molecule type" value="Genomic_DNA"/>
</dbReference>
<gene>
    <name evidence="1" type="ORF">JMJ55_01255</name>
</gene>
<keyword evidence="2" id="KW-1185">Reference proteome</keyword>
<proteinExistence type="predicted"/>
<evidence type="ECO:0000313" key="1">
    <source>
        <dbReference type="EMBL" id="MBL6453928.1"/>
    </source>
</evidence>
<reference evidence="1 2" key="1">
    <citation type="submission" date="2021-01" db="EMBL/GenBank/DDBJ databases">
        <title>Belnapia mucosa sp. nov. and Belnapia arida sp. nov., isolated from the Tabernas Desert (Almeria, Spain).</title>
        <authorList>
            <person name="Molina-Menor E."/>
            <person name="Vidal-Verdu A."/>
            <person name="Calonge A."/>
            <person name="Satari L."/>
            <person name="Pereto Magraner J."/>
            <person name="Porcar Miralles M."/>
        </authorList>
    </citation>
    <scope>NUCLEOTIDE SEQUENCE [LARGE SCALE GENOMIC DNA]</scope>
    <source>
        <strain evidence="1 2">T6</strain>
    </source>
</reference>
<sequence length="77" mass="9295">MQAERRKQFHGYVKVELQSRHPRRWTWRIYKEGCDTLTERAERSFCCAEDAWRDGQKVLVMLEEGQRWRPQSTPLAA</sequence>
<evidence type="ECO:0000313" key="2">
    <source>
        <dbReference type="Proteomes" id="UP000606490"/>
    </source>
</evidence>
<name>A0ABS1UWS7_9PROT</name>
<dbReference type="Proteomes" id="UP000606490">
    <property type="component" value="Unassembled WGS sequence"/>
</dbReference>
<protein>
    <recommendedName>
        <fullName evidence="3">DUF1508 domain-containing protein</fullName>
    </recommendedName>
</protein>
<evidence type="ECO:0008006" key="3">
    <source>
        <dbReference type="Google" id="ProtNLM"/>
    </source>
</evidence>
<organism evidence="1 2">
    <name type="scientific">Belnapia mucosa</name>
    <dbReference type="NCBI Taxonomy" id="2804532"/>
    <lineage>
        <taxon>Bacteria</taxon>
        <taxon>Pseudomonadati</taxon>
        <taxon>Pseudomonadota</taxon>
        <taxon>Alphaproteobacteria</taxon>
        <taxon>Acetobacterales</taxon>
        <taxon>Roseomonadaceae</taxon>
        <taxon>Belnapia</taxon>
    </lineage>
</organism>
<accession>A0ABS1UWS7</accession>